<dbReference type="EMBL" id="BARU01041188">
    <property type="protein sequence ID" value="GAH85769.1"/>
    <property type="molecule type" value="Genomic_DNA"/>
</dbReference>
<name>X1K669_9ZZZZ</name>
<proteinExistence type="predicted"/>
<evidence type="ECO:0000313" key="1">
    <source>
        <dbReference type="EMBL" id="GAH85769.1"/>
    </source>
</evidence>
<organism evidence="1">
    <name type="scientific">marine sediment metagenome</name>
    <dbReference type="NCBI Taxonomy" id="412755"/>
    <lineage>
        <taxon>unclassified sequences</taxon>
        <taxon>metagenomes</taxon>
        <taxon>ecological metagenomes</taxon>
    </lineage>
</organism>
<accession>X1K669</accession>
<sequence length="64" mass="7730">MIIIDMDALEEKRIVEEILKNRRIPYSIELLEVDDTKYTIRNNFGSTVVYIKKDDNYYLEEEID</sequence>
<comment type="caution">
    <text evidence="1">The sequence shown here is derived from an EMBL/GenBank/DDBJ whole genome shotgun (WGS) entry which is preliminary data.</text>
</comment>
<dbReference type="AlphaFoldDB" id="X1K669"/>
<reference evidence="1" key="1">
    <citation type="journal article" date="2014" name="Front. Microbiol.">
        <title>High frequency of phylogenetically diverse reductive dehalogenase-homologous genes in deep subseafloor sedimentary metagenomes.</title>
        <authorList>
            <person name="Kawai M."/>
            <person name="Futagami T."/>
            <person name="Toyoda A."/>
            <person name="Takaki Y."/>
            <person name="Nishi S."/>
            <person name="Hori S."/>
            <person name="Arai W."/>
            <person name="Tsubouchi T."/>
            <person name="Morono Y."/>
            <person name="Uchiyama I."/>
            <person name="Ito T."/>
            <person name="Fujiyama A."/>
            <person name="Inagaki F."/>
            <person name="Takami H."/>
        </authorList>
    </citation>
    <scope>NUCLEOTIDE SEQUENCE</scope>
    <source>
        <strain evidence="1">Expedition CK06-06</strain>
    </source>
</reference>
<gene>
    <name evidence="1" type="ORF">S03H2_63545</name>
</gene>
<protein>
    <submittedName>
        <fullName evidence="1">Uncharacterized protein</fullName>
    </submittedName>
</protein>